<dbReference type="Proteomes" id="UP000326924">
    <property type="component" value="Unassembled WGS sequence"/>
</dbReference>
<evidence type="ECO:0000313" key="4">
    <source>
        <dbReference type="Proteomes" id="UP000326924"/>
    </source>
</evidence>
<evidence type="ECO:0008006" key="5">
    <source>
        <dbReference type="Google" id="ProtNLM"/>
    </source>
</evidence>
<dbReference type="GO" id="GO:0005543">
    <property type="term" value="F:phospholipid binding"/>
    <property type="evidence" value="ECO:0007669"/>
    <property type="project" value="InterPro"/>
</dbReference>
<gene>
    <name evidence="3" type="ORF">FN846DRAFT_787504</name>
</gene>
<dbReference type="SUPFAM" id="SSF103657">
    <property type="entry name" value="BAR/IMD domain-like"/>
    <property type="match status" value="1"/>
</dbReference>
<dbReference type="AlphaFoldDB" id="A0A5J5EDQ9"/>
<dbReference type="GO" id="GO:0042144">
    <property type="term" value="P:vacuole fusion, non-autophagic"/>
    <property type="evidence" value="ECO:0007669"/>
    <property type="project" value="InterPro"/>
</dbReference>
<accession>A0A5J5EDQ9</accession>
<proteinExistence type="predicted"/>
<comment type="caution">
    <text evidence="3">The sequence shown here is derived from an EMBL/GenBank/DDBJ whole genome shotgun (WGS) entry which is preliminary data.</text>
</comment>
<dbReference type="GO" id="GO:0000329">
    <property type="term" value="C:fungal-type vacuole membrane"/>
    <property type="evidence" value="ECO:0007669"/>
    <property type="project" value="InterPro"/>
</dbReference>
<dbReference type="Gene3D" id="1.20.1270.60">
    <property type="entry name" value="Arfaptin homology (AH) domain/BAR domain"/>
    <property type="match status" value="1"/>
</dbReference>
<feature type="region of interest" description="Disordered" evidence="2">
    <location>
        <begin position="333"/>
        <end position="433"/>
    </location>
</feature>
<feature type="coiled-coil region" evidence="1">
    <location>
        <begin position="133"/>
        <end position="168"/>
    </location>
</feature>
<evidence type="ECO:0000313" key="3">
    <source>
        <dbReference type="EMBL" id="KAA8893752.1"/>
    </source>
</evidence>
<dbReference type="OrthoDB" id="5594612at2759"/>
<feature type="compositionally biased region" description="Low complexity" evidence="2">
    <location>
        <begin position="386"/>
        <end position="395"/>
    </location>
</feature>
<evidence type="ECO:0000256" key="2">
    <source>
        <dbReference type="SAM" id="MobiDB-lite"/>
    </source>
</evidence>
<sequence length="433" mass="46288">MSPSVQSLPPIPPSPTRSYASTAFPSASLNLPAPPPPPLPGHFLSRNDVKASITAYETLSEAAKAYRKALAAVAASASAFGAALEICARCKGAGDTADGLMNAGGLQYLVASNIHILSESLYRGFEVPLLHELDAYKEKNAENEERYKKEAEAKSKELRKREQQHLKLARQKKRSTIWVGKMLIPLISADLSAFRSALVDLTYQIDELENLKYVHYRNALDLSQETSDRILDYSALVVRAEIEVFEKIAQKGWDASGAGLDDLITRAADPFASHSGCGNGDGEIFSILPSESILPSPHGALSRANSISGVSGGPASEGKYQSLSAALSHNGDYEEYDDEDEHSIFSGGFSSPPGPNMKGSNIHLPGFSPTSSASWGNMGGQGFSDAAPSTAAPSTVGEQSEEGRMPSEATEGRENGWQDSDGEDRTLRNHAMD</sequence>
<dbReference type="PANTHER" id="PTHR38407:SF1">
    <property type="entry name" value="PROTEIN IVY1"/>
    <property type="match status" value="1"/>
</dbReference>
<evidence type="ECO:0000256" key="1">
    <source>
        <dbReference type="SAM" id="Coils"/>
    </source>
</evidence>
<organism evidence="3 4">
    <name type="scientific">Sphaerosporella brunnea</name>
    <dbReference type="NCBI Taxonomy" id="1250544"/>
    <lineage>
        <taxon>Eukaryota</taxon>
        <taxon>Fungi</taxon>
        <taxon>Dikarya</taxon>
        <taxon>Ascomycota</taxon>
        <taxon>Pezizomycotina</taxon>
        <taxon>Pezizomycetes</taxon>
        <taxon>Pezizales</taxon>
        <taxon>Pyronemataceae</taxon>
        <taxon>Sphaerosporella</taxon>
    </lineage>
</organism>
<dbReference type="EMBL" id="VXIS01000405">
    <property type="protein sequence ID" value="KAA8893752.1"/>
    <property type="molecule type" value="Genomic_DNA"/>
</dbReference>
<dbReference type="FunCoup" id="A0A5J5EDQ9">
    <property type="interactions" value="30"/>
</dbReference>
<dbReference type="InterPro" id="IPR037470">
    <property type="entry name" value="IVY1"/>
</dbReference>
<feature type="compositionally biased region" description="Basic and acidic residues" evidence="2">
    <location>
        <begin position="401"/>
        <end position="416"/>
    </location>
</feature>
<dbReference type="InParanoid" id="A0A5J5EDQ9"/>
<dbReference type="PANTHER" id="PTHR38407">
    <property type="entry name" value="PROTEIN IVY1"/>
    <property type="match status" value="1"/>
</dbReference>
<protein>
    <recommendedName>
        <fullName evidence="5">IMD domain-containing protein</fullName>
    </recommendedName>
</protein>
<reference evidence="3 4" key="1">
    <citation type="submission" date="2019-09" db="EMBL/GenBank/DDBJ databases">
        <title>Draft genome of the ectomycorrhizal ascomycete Sphaerosporella brunnea.</title>
        <authorList>
            <consortium name="DOE Joint Genome Institute"/>
            <person name="Benucci G.M."/>
            <person name="Marozzi G."/>
            <person name="Antonielli L."/>
            <person name="Sanchez S."/>
            <person name="Marco P."/>
            <person name="Wang X."/>
            <person name="Falini L.B."/>
            <person name="Barry K."/>
            <person name="Haridas S."/>
            <person name="Lipzen A."/>
            <person name="Labutti K."/>
            <person name="Grigoriev I.V."/>
            <person name="Murat C."/>
            <person name="Martin F."/>
            <person name="Albertini E."/>
            <person name="Donnini D."/>
            <person name="Bonito G."/>
        </authorList>
    </citation>
    <scope>NUCLEOTIDE SEQUENCE [LARGE SCALE GENOMIC DNA]</scope>
    <source>
        <strain evidence="3 4">Sb_GMNB300</strain>
    </source>
</reference>
<feature type="compositionally biased region" description="Basic and acidic residues" evidence="2">
    <location>
        <begin position="423"/>
        <end position="433"/>
    </location>
</feature>
<keyword evidence="1" id="KW-0175">Coiled coil</keyword>
<dbReference type="InterPro" id="IPR027267">
    <property type="entry name" value="AH/BAR_dom_sf"/>
</dbReference>
<keyword evidence="4" id="KW-1185">Reference proteome</keyword>
<name>A0A5J5EDQ9_9PEZI</name>